<sequence length="40" mass="4807">KKVLLLMAINTELEMTSLKITPQTYIYRLEFLTSQYQKKK</sequence>
<evidence type="ECO:0000313" key="2">
    <source>
        <dbReference type="Proteomes" id="UP000002195"/>
    </source>
</evidence>
<feature type="non-terminal residue" evidence="1">
    <location>
        <position position="1"/>
    </location>
</feature>
<accession>Q54L69</accession>
<reference evidence="1 2" key="1">
    <citation type="journal article" date="2005" name="Nature">
        <title>The genome of the social amoeba Dictyostelium discoideum.</title>
        <authorList>
            <consortium name="The Dictyostelium discoideum Sequencing Consortium"/>
            <person name="Eichinger L."/>
            <person name="Pachebat J.A."/>
            <person name="Glockner G."/>
            <person name="Rajandream M.A."/>
            <person name="Sucgang R."/>
            <person name="Berriman M."/>
            <person name="Song J."/>
            <person name="Olsen R."/>
            <person name="Szafranski K."/>
            <person name="Xu Q."/>
            <person name="Tunggal B."/>
            <person name="Kummerfeld S."/>
            <person name="Madera M."/>
            <person name="Konfortov B.A."/>
            <person name="Rivero F."/>
            <person name="Bankier A.T."/>
            <person name="Lehmann R."/>
            <person name="Hamlin N."/>
            <person name="Davies R."/>
            <person name="Gaudet P."/>
            <person name="Fey P."/>
            <person name="Pilcher K."/>
            <person name="Chen G."/>
            <person name="Saunders D."/>
            <person name="Sodergren E."/>
            <person name="Davis P."/>
            <person name="Kerhornou A."/>
            <person name="Nie X."/>
            <person name="Hall N."/>
            <person name="Anjard C."/>
            <person name="Hemphill L."/>
            <person name="Bason N."/>
            <person name="Farbrother P."/>
            <person name="Desany B."/>
            <person name="Just E."/>
            <person name="Morio T."/>
            <person name="Rost R."/>
            <person name="Churcher C."/>
            <person name="Cooper J."/>
            <person name="Haydock S."/>
            <person name="van Driessche N."/>
            <person name="Cronin A."/>
            <person name="Goodhead I."/>
            <person name="Muzny D."/>
            <person name="Mourier T."/>
            <person name="Pain A."/>
            <person name="Lu M."/>
            <person name="Harper D."/>
            <person name="Lindsay R."/>
            <person name="Hauser H."/>
            <person name="James K."/>
            <person name="Quiles M."/>
            <person name="Madan Babu M."/>
            <person name="Saito T."/>
            <person name="Buchrieser C."/>
            <person name="Wardroper A."/>
            <person name="Felder M."/>
            <person name="Thangavelu M."/>
            <person name="Johnson D."/>
            <person name="Knights A."/>
            <person name="Loulseged H."/>
            <person name="Mungall K."/>
            <person name="Oliver K."/>
            <person name="Price C."/>
            <person name="Quail M.A."/>
            <person name="Urushihara H."/>
            <person name="Hernandez J."/>
            <person name="Rabbinowitsch E."/>
            <person name="Steffen D."/>
            <person name="Sanders M."/>
            <person name="Ma J."/>
            <person name="Kohara Y."/>
            <person name="Sharp S."/>
            <person name="Simmonds M."/>
            <person name="Spiegler S."/>
            <person name="Tivey A."/>
            <person name="Sugano S."/>
            <person name="White B."/>
            <person name="Walker D."/>
            <person name="Woodward J."/>
            <person name="Winckler T."/>
            <person name="Tanaka Y."/>
            <person name="Shaulsky G."/>
            <person name="Schleicher M."/>
            <person name="Weinstock G."/>
            <person name="Rosenthal A."/>
            <person name="Cox E.C."/>
            <person name="Chisholm R.L."/>
            <person name="Gibbs R."/>
            <person name="Loomis W.F."/>
            <person name="Platzer M."/>
            <person name="Kay R.R."/>
            <person name="Williams J."/>
            <person name="Dear P.H."/>
            <person name="Noegel A.A."/>
            <person name="Barrell B."/>
            <person name="Kuspa A."/>
        </authorList>
    </citation>
    <scope>NUCLEOTIDE SEQUENCE [LARGE SCALE GENOMIC DNA]</scope>
    <source>
        <strain evidence="1 2">AX4</strain>
    </source>
</reference>
<dbReference type="EMBL" id="AAFI02000091">
    <property type="protein sequence ID" value="EAL64009.1"/>
    <property type="molecule type" value="Genomic_DNA"/>
</dbReference>
<name>Q54L69_DICDI</name>
<dbReference type="HOGENOM" id="CLU_3302498_0_0_1"/>
<proteinExistence type="predicted"/>
<gene>
    <name evidence="1" type="ORF">DDB_G0286903</name>
</gene>
<comment type="caution">
    <text evidence="1">The sequence shown here is derived from an EMBL/GenBank/DDBJ whole genome shotgun (WGS) entry which is preliminary data.</text>
</comment>
<dbReference type="AlphaFoldDB" id="Q54L69"/>
<dbReference type="PaxDb" id="44689-DDB0229798"/>
<dbReference type="InParanoid" id="Q54L69"/>
<evidence type="ECO:0000313" key="1">
    <source>
        <dbReference type="EMBL" id="EAL64009.1"/>
    </source>
</evidence>
<protein>
    <submittedName>
        <fullName evidence="1">Uncharacterized protein</fullName>
    </submittedName>
</protein>
<dbReference type="Proteomes" id="UP000002195">
    <property type="component" value="Unassembled WGS sequence"/>
</dbReference>
<dbReference type="GeneID" id="8625833"/>
<keyword evidence="2" id="KW-1185">Reference proteome</keyword>
<dbReference type="KEGG" id="ddi:DDB_G0286903"/>
<dbReference type="RefSeq" id="XP_637494.1">
    <property type="nucleotide sequence ID" value="XM_632402.1"/>
</dbReference>
<organism evidence="1 2">
    <name type="scientific">Dictyostelium discoideum</name>
    <name type="common">Social amoeba</name>
    <dbReference type="NCBI Taxonomy" id="44689"/>
    <lineage>
        <taxon>Eukaryota</taxon>
        <taxon>Amoebozoa</taxon>
        <taxon>Evosea</taxon>
        <taxon>Eumycetozoa</taxon>
        <taxon>Dictyostelia</taxon>
        <taxon>Dictyosteliales</taxon>
        <taxon>Dictyosteliaceae</taxon>
        <taxon>Dictyostelium</taxon>
    </lineage>
</organism>